<reference evidence="1 2" key="1">
    <citation type="journal article" date="2007" name="Proc. Natl. Acad. Sci. U.S.A.">
        <title>The genome of Syntrophus aciditrophicus: life at the thermodynamic limit of microbial growth.</title>
        <authorList>
            <person name="McInerney M.J."/>
            <person name="Rohlin L."/>
            <person name="Mouttaki H."/>
            <person name="Kim U."/>
            <person name="Krupp R.S."/>
            <person name="Rios-Hernandez L."/>
            <person name="Sieber J."/>
            <person name="Struchtemeyer C.G."/>
            <person name="Bhattacharyya A."/>
            <person name="Campbell J.W."/>
            <person name="Gunsalus R.P."/>
        </authorList>
    </citation>
    <scope>NUCLEOTIDE SEQUENCE [LARGE SCALE GENOMIC DNA]</scope>
    <source>
        <strain evidence="1 2">SB</strain>
    </source>
</reference>
<keyword evidence="2" id="KW-1185">Reference proteome</keyword>
<name>Q2LTF5_SYNAS</name>
<organism evidence="1 2">
    <name type="scientific">Syntrophus aciditrophicus (strain SB)</name>
    <dbReference type="NCBI Taxonomy" id="56780"/>
    <lineage>
        <taxon>Bacteria</taxon>
        <taxon>Pseudomonadati</taxon>
        <taxon>Thermodesulfobacteriota</taxon>
        <taxon>Syntrophia</taxon>
        <taxon>Syntrophales</taxon>
        <taxon>Syntrophaceae</taxon>
        <taxon>Syntrophus</taxon>
    </lineage>
</organism>
<protein>
    <submittedName>
        <fullName evidence="1">Hypothetical cytosolic protein</fullName>
    </submittedName>
</protein>
<dbReference type="InParanoid" id="Q2LTF5"/>
<dbReference type="STRING" id="56780.SYN_00055"/>
<dbReference type="RefSeq" id="WP_011417388.1">
    <property type="nucleotide sequence ID" value="NC_007759.1"/>
</dbReference>
<dbReference type="EMBL" id="CP000252">
    <property type="protein sequence ID" value="ABC77366.1"/>
    <property type="molecule type" value="Genomic_DNA"/>
</dbReference>
<dbReference type="AlphaFoldDB" id="Q2LTF5"/>
<dbReference type="KEGG" id="sat:SYN_00055"/>
<proteinExistence type="predicted"/>
<dbReference type="Proteomes" id="UP000001933">
    <property type="component" value="Chromosome"/>
</dbReference>
<sequence length="98" mass="11360">MKILPGAEKSGFNGIKSFEKQKIFQEIHIPIFPLPENPHGPEHEVQKVYFIKLSQKFHHPVIILQQFSCKKKHTSIHRDRGNQLVKRKNIELQGGKAI</sequence>
<evidence type="ECO:0000313" key="2">
    <source>
        <dbReference type="Proteomes" id="UP000001933"/>
    </source>
</evidence>
<gene>
    <name evidence="1" type="ORF">SYN_00055</name>
</gene>
<dbReference type="HOGENOM" id="CLU_2332606_0_0_7"/>
<evidence type="ECO:0000313" key="1">
    <source>
        <dbReference type="EMBL" id="ABC77366.1"/>
    </source>
</evidence>
<accession>Q2LTF5</accession>